<reference evidence="1 2" key="1">
    <citation type="submission" date="2020-04" db="EMBL/GenBank/DDBJ databases">
        <title>Acinetobacter Taxon 24.</title>
        <authorList>
            <person name="Nemec A."/>
            <person name="Radolfova-Krizova L."/>
            <person name="Higgins P.G."/>
            <person name="Spanelova P."/>
        </authorList>
    </citation>
    <scope>NUCLEOTIDE SEQUENCE [LARGE SCALE GENOMIC DNA]</scope>
    <source>
        <strain evidence="1 2">ANC 4279</strain>
    </source>
</reference>
<comment type="caution">
    <text evidence="1">The sequence shown here is derived from an EMBL/GenBank/DDBJ whole genome shotgun (WGS) entry which is preliminary data.</text>
</comment>
<accession>A0ABX1V556</accession>
<dbReference type="RefSeq" id="WP_171544951.1">
    <property type="nucleotide sequence ID" value="NZ_JABERG010000017.1"/>
</dbReference>
<evidence type="ECO:0000313" key="2">
    <source>
        <dbReference type="Proteomes" id="UP000546536"/>
    </source>
</evidence>
<keyword evidence="2" id="KW-1185">Reference proteome</keyword>
<dbReference type="EMBL" id="JABERG010000017">
    <property type="protein sequence ID" value="NNH88681.1"/>
    <property type="molecule type" value="Genomic_DNA"/>
</dbReference>
<name>A0ABX1V556_9GAMM</name>
<evidence type="ECO:0000313" key="1">
    <source>
        <dbReference type="EMBL" id="NNH88681.1"/>
    </source>
</evidence>
<organism evidence="1 2">
    <name type="scientific">Acinetobacter terrae</name>
    <dbReference type="NCBI Taxonomy" id="2731247"/>
    <lineage>
        <taxon>Bacteria</taxon>
        <taxon>Pseudomonadati</taxon>
        <taxon>Pseudomonadota</taxon>
        <taxon>Gammaproteobacteria</taxon>
        <taxon>Moraxellales</taxon>
        <taxon>Moraxellaceae</taxon>
        <taxon>Acinetobacter</taxon>
        <taxon>Acinetobacter Taxon 24</taxon>
    </lineage>
</organism>
<proteinExistence type="predicted"/>
<dbReference type="Proteomes" id="UP000546536">
    <property type="component" value="Unassembled WGS sequence"/>
</dbReference>
<sequence length="322" mass="38386">MSRLESIEMNIAPRLEKDVCEFYKQITYNHPISSDQYLKHFNSIYEAMHQKLKEYFHEWRKLINFYREVKFSFWIQQFCDAYITVLSKLGMQFFQSTPNKGISWLIDELIHLLKKMFKRTGFHESINQLNEEYSKTIDHIRKAYCKVSQFYPDAPELGFDLGFYPTFDEDMDIQRLHRYFLDFRKILKYEPWYKAQVIFTFFQIIRDDQQHRYVIRVFLTFKREFYSEHIPYAELIEHLWKKATNEIGILLHAGIEQICAGLILPAAEPFVDQKTIGEIPSTLGLLDALPPNLTGLEDLSNRICIFSKGFSPLKCEVNYVTT</sequence>
<protein>
    <submittedName>
        <fullName evidence="1">Uncharacterized protein</fullName>
    </submittedName>
</protein>
<gene>
    <name evidence="1" type="ORF">HLH13_13375</name>
</gene>